<dbReference type="SUPFAM" id="SSF55874">
    <property type="entry name" value="ATPase domain of HSP90 chaperone/DNA topoisomerase II/histidine kinase"/>
    <property type="match status" value="1"/>
</dbReference>
<evidence type="ECO:0000256" key="6">
    <source>
        <dbReference type="ARBA" id="ARBA00022777"/>
    </source>
</evidence>
<evidence type="ECO:0000256" key="3">
    <source>
        <dbReference type="ARBA" id="ARBA00022553"/>
    </source>
</evidence>
<feature type="transmembrane region" description="Helical" evidence="10">
    <location>
        <begin position="152"/>
        <end position="170"/>
    </location>
</feature>
<dbReference type="GO" id="GO:0000155">
    <property type="term" value="F:phosphorelay sensor kinase activity"/>
    <property type="evidence" value="ECO:0007669"/>
    <property type="project" value="InterPro"/>
</dbReference>
<dbReference type="GO" id="GO:0016020">
    <property type="term" value="C:membrane"/>
    <property type="evidence" value="ECO:0007669"/>
    <property type="project" value="InterPro"/>
</dbReference>
<dbReference type="InterPro" id="IPR011712">
    <property type="entry name" value="Sig_transdc_His_kin_sub3_dim/P"/>
</dbReference>
<feature type="compositionally biased region" description="Basic and acidic residues" evidence="9">
    <location>
        <begin position="1"/>
        <end position="14"/>
    </location>
</feature>
<name>A0A448HFA8_9ACTO</name>
<evidence type="ECO:0000256" key="1">
    <source>
        <dbReference type="ARBA" id="ARBA00000085"/>
    </source>
</evidence>
<dbReference type="EMBL" id="LR134350">
    <property type="protein sequence ID" value="VEG26966.1"/>
    <property type="molecule type" value="Genomic_DNA"/>
</dbReference>
<dbReference type="KEGG" id="ahw:NCTC11636_00802"/>
<protein>
    <recommendedName>
        <fullName evidence="2">histidine kinase</fullName>
        <ecNumber evidence="2">2.7.13.3</ecNumber>
    </recommendedName>
</protein>
<keyword evidence="10" id="KW-0472">Membrane</keyword>
<keyword evidence="10" id="KW-0812">Transmembrane</keyword>
<dbReference type="PANTHER" id="PTHR24421:SF10">
    <property type="entry name" value="NITRATE_NITRITE SENSOR PROTEIN NARQ"/>
    <property type="match status" value="1"/>
</dbReference>
<keyword evidence="4 12" id="KW-0808">Transferase</keyword>
<evidence type="ECO:0000256" key="8">
    <source>
        <dbReference type="ARBA" id="ARBA00023012"/>
    </source>
</evidence>
<dbReference type="CDD" id="cd16917">
    <property type="entry name" value="HATPase_UhpB-NarQ-NarX-like"/>
    <property type="match status" value="1"/>
</dbReference>
<sequence>MCADDADGRSRAVDRSISGPRRTTPPSALDWRGHCRLVVGSSRRTVPLGDVLLTLLGLLVLLVDLHVVVQWGPHPAYLAETVLTTLIVAAQPLRHLRVRMSFLLTYAALAGLAVLIWLSPVNLGVSPILVTAPTSLYAVTRWAPDRRWGTGGLLLALCGSVLNPVLLRASRTGAGPVTGGGTLLFSTACALVVTGAYLAAASSRRSAEERDSAVEAAARQAATEAAVAERLSIARELHDLVGHSLTVVKVQASTGLTLGGEEQMRHALTAIHQASSVSLESVREFVRLLRDPARGSQQAPPADLSALPRLVDQARATGLRLEAEIPGDDELRAWNNSWTAVERLTLSRVLAEGLANAVRHGGDRAHLTVTTTPGWCTLELSNTPAGQGAPSSERHGTGLTGLAERLRLASGTLEAGTQQVDGEERFVLRAAFPIHDGALQPGTAPTAPPAAPTDGARSAEEGR</sequence>
<keyword evidence="10" id="KW-1133">Transmembrane helix</keyword>
<evidence type="ECO:0000259" key="11">
    <source>
        <dbReference type="Pfam" id="PF07730"/>
    </source>
</evidence>
<evidence type="ECO:0000313" key="13">
    <source>
        <dbReference type="Proteomes" id="UP000266895"/>
    </source>
</evidence>
<feature type="transmembrane region" description="Helical" evidence="10">
    <location>
        <begin position="182"/>
        <end position="200"/>
    </location>
</feature>
<keyword evidence="3" id="KW-0597">Phosphoprotein</keyword>
<dbReference type="OrthoDB" id="227596at2"/>
<gene>
    <name evidence="12" type="primary">desK_2</name>
    <name evidence="12" type="ORF">NCTC11636_00802</name>
</gene>
<keyword evidence="7" id="KW-0067">ATP-binding</keyword>
<feature type="region of interest" description="Disordered" evidence="9">
    <location>
        <begin position="437"/>
        <end position="463"/>
    </location>
</feature>
<dbReference type="RefSeq" id="WP_126381961.1">
    <property type="nucleotide sequence ID" value="NZ_LR134350.1"/>
</dbReference>
<comment type="catalytic activity">
    <reaction evidence="1">
        <text>ATP + protein L-histidine = ADP + protein N-phospho-L-histidine.</text>
        <dbReference type="EC" id="2.7.13.3"/>
    </reaction>
</comment>
<dbReference type="InterPro" id="IPR036890">
    <property type="entry name" value="HATPase_C_sf"/>
</dbReference>
<dbReference type="GO" id="GO:0046983">
    <property type="term" value="F:protein dimerization activity"/>
    <property type="evidence" value="ECO:0007669"/>
    <property type="project" value="InterPro"/>
</dbReference>
<evidence type="ECO:0000256" key="2">
    <source>
        <dbReference type="ARBA" id="ARBA00012438"/>
    </source>
</evidence>
<keyword evidence="8" id="KW-0902">Two-component regulatory system</keyword>
<reference evidence="12 13" key="1">
    <citation type="submission" date="2018-12" db="EMBL/GenBank/DDBJ databases">
        <authorList>
            <consortium name="Pathogen Informatics"/>
        </authorList>
    </citation>
    <scope>NUCLEOTIDE SEQUENCE [LARGE SCALE GENOMIC DNA]</scope>
    <source>
        <strain evidence="12 13">NCTC11636</strain>
    </source>
</reference>
<dbReference type="Gene3D" id="3.30.565.10">
    <property type="entry name" value="Histidine kinase-like ATPase, C-terminal domain"/>
    <property type="match status" value="1"/>
</dbReference>
<evidence type="ECO:0000256" key="10">
    <source>
        <dbReference type="SAM" id="Phobius"/>
    </source>
</evidence>
<evidence type="ECO:0000256" key="7">
    <source>
        <dbReference type="ARBA" id="ARBA00022840"/>
    </source>
</evidence>
<dbReference type="AlphaFoldDB" id="A0A448HFA8"/>
<evidence type="ECO:0000256" key="9">
    <source>
        <dbReference type="SAM" id="MobiDB-lite"/>
    </source>
</evidence>
<dbReference type="EC" id="2.7.13.3" evidence="2"/>
<evidence type="ECO:0000313" key="12">
    <source>
        <dbReference type="EMBL" id="VEG26966.1"/>
    </source>
</evidence>
<feature type="domain" description="Signal transduction histidine kinase subgroup 3 dimerisation and phosphoacceptor" evidence="11">
    <location>
        <begin position="229"/>
        <end position="292"/>
    </location>
</feature>
<keyword evidence="5" id="KW-0547">Nucleotide-binding</keyword>
<dbReference type="GO" id="GO:0005524">
    <property type="term" value="F:ATP binding"/>
    <property type="evidence" value="ECO:0007669"/>
    <property type="project" value="UniProtKB-KW"/>
</dbReference>
<evidence type="ECO:0000256" key="5">
    <source>
        <dbReference type="ARBA" id="ARBA00022741"/>
    </source>
</evidence>
<proteinExistence type="predicted"/>
<accession>A0A448HFA8</accession>
<feature type="transmembrane region" description="Helical" evidence="10">
    <location>
        <begin position="100"/>
        <end position="118"/>
    </location>
</feature>
<feature type="region of interest" description="Disordered" evidence="9">
    <location>
        <begin position="1"/>
        <end position="27"/>
    </location>
</feature>
<dbReference type="Pfam" id="PF07730">
    <property type="entry name" value="HisKA_3"/>
    <property type="match status" value="1"/>
</dbReference>
<evidence type="ECO:0000256" key="4">
    <source>
        <dbReference type="ARBA" id="ARBA00022679"/>
    </source>
</evidence>
<organism evidence="12 13">
    <name type="scientific">Actinomyces howellii</name>
    <dbReference type="NCBI Taxonomy" id="52771"/>
    <lineage>
        <taxon>Bacteria</taxon>
        <taxon>Bacillati</taxon>
        <taxon>Actinomycetota</taxon>
        <taxon>Actinomycetes</taxon>
        <taxon>Actinomycetales</taxon>
        <taxon>Actinomycetaceae</taxon>
        <taxon>Actinomyces</taxon>
    </lineage>
</organism>
<dbReference type="PANTHER" id="PTHR24421">
    <property type="entry name" value="NITRATE/NITRITE SENSOR PROTEIN NARX-RELATED"/>
    <property type="match status" value="1"/>
</dbReference>
<dbReference type="InterPro" id="IPR050482">
    <property type="entry name" value="Sensor_HK_TwoCompSys"/>
</dbReference>
<keyword evidence="13" id="KW-1185">Reference proteome</keyword>
<keyword evidence="6 12" id="KW-0418">Kinase</keyword>
<dbReference type="Proteomes" id="UP000266895">
    <property type="component" value="Chromosome"/>
</dbReference>
<dbReference type="Gene3D" id="1.20.5.1930">
    <property type="match status" value="1"/>
</dbReference>